<keyword evidence="5" id="KW-0472">Membrane</keyword>
<organism evidence="9 10">
    <name type="scientific">Massilia pinisoli</name>
    <dbReference type="NCBI Taxonomy" id="1772194"/>
    <lineage>
        <taxon>Bacteria</taxon>
        <taxon>Pseudomonadati</taxon>
        <taxon>Pseudomonadota</taxon>
        <taxon>Betaproteobacteria</taxon>
        <taxon>Burkholderiales</taxon>
        <taxon>Oxalobacteraceae</taxon>
        <taxon>Telluria group</taxon>
        <taxon>Massilia</taxon>
    </lineage>
</organism>
<evidence type="ECO:0000256" key="6">
    <source>
        <dbReference type="ARBA" id="ARBA00023237"/>
    </source>
</evidence>
<dbReference type="InterPro" id="IPR036942">
    <property type="entry name" value="Beta-barrel_TonB_sf"/>
</dbReference>
<accession>A0ABT1ZQN1</accession>
<feature type="domain" description="TonB-dependent transporter Oar-like beta-barrel" evidence="8">
    <location>
        <begin position="245"/>
        <end position="1070"/>
    </location>
</feature>
<keyword evidence="9" id="KW-0675">Receptor</keyword>
<dbReference type="Pfam" id="PF13620">
    <property type="entry name" value="CarboxypepD_reg"/>
    <property type="match status" value="1"/>
</dbReference>
<dbReference type="RefSeq" id="WP_258816800.1">
    <property type="nucleotide sequence ID" value="NZ_JANUGW010000007.1"/>
</dbReference>
<dbReference type="InterPro" id="IPR057601">
    <property type="entry name" value="Oar-like_b-barrel"/>
</dbReference>
<keyword evidence="3" id="KW-1134">Transmembrane beta strand</keyword>
<dbReference type="Pfam" id="PF25183">
    <property type="entry name" value="OMP_b-brl_4"/>
    <property type="match status" value="1"/>
</dbReference>
<evidence type="ECO:0000259" key="8">
    <source>
        <dbReference type="Pfam" id="PF25183"/>
    </source>
</evidence>
<evidence type="ECO:0000256" key="1">
    <source>
        <dbReference type="ARBA" id="ARBA00004571"/>
    </source>
</evidence>
<evidence type="ECO:0000313" key="9">
    <source>
        <dbReference type="EMBL" id="MCS0582221.1"/>
    </source>
</evidence>
<gene>
    <name evidence="9" type="ORF">NX784_11515</name>
</gene>
<evidence type="ECO:0000256" key="3">
    <source>
        <dbReference type="ARBA" id="ARBA00022452"/>
    </source>
</evidence>
<dbReference type="PANTHER" id="PTHR30069">
    <property type="entry name" value="TONB-DEPENDENT OUTER MEMBRANE RECEPTOR"/>
    <property type="match status" value="1"/>
</dbReference>
<comment type="subcellular location">
    <subcellularLocation>
        <location evidence="1">Cell outer membrane</location>
        <topology evidence="1">Multi-pass membrane protein</topology>
    </subcellularLocation>
</comment>
<evidence type="ECO:0000256" key="2">
    <source>
        <dbReference type="ARBA" id="ARBA00022448"/>
    </source>
</evidence>
<feature type="chain" id="PRO_5046546604" evidence="7">
    <location>
        <begin position="28"/>
        <end position="1137"/>
    </location>
</feature>
<reference evidence="9 10" key="1">
    <citation type="submission" date="2022-08" db="EMBL/GenBank/DDBJ databases">
        <title>Reclassification of Massilia species as members of the genera Telluria, Duganella, Pseudoduganella, Mokoshia gen. nov. and Zemynaea gen. nov. using orthogonal and non-orthogonal genome-based approaches.</title>
        <authorList>
            <person name="Bowman J.P."/>
        </authorList>
    </citation>
    <scope>NUCLEOTIDE SEQUENCE [LARGE SCALE GENOMIC DNA]</scope>
    <source>
        <strain evidence="9 10">JCM 31316</strain>
    </source>
</reference>
<dbReference type="InterPro" id="IPR008969">
    <property type="entry name" value="CarboxyPept-like_regulatory"/>
</dbReference>
<dbReference type="Gene3D" id="2.60.40.1120">
    <property type="entry name" value="Carboxypeptidase-like, regulatory domain"/>
    <property type="match status" value="1"/>
</dbReference>
<evidence type="ECO:0000256" key="5">
    <source>
        <dbReference type="ARBA" id="ARBA00023136"/>
    </source>
</evidence>
<evidence type="ECO:0000256" key="4">
    <source>
        <dbReference type="ARBA" id="ARBA00022692"/>
    </source>
</evidence>
<dbReference type="SUPFAM" id="SSF56935">
    <property type="entry name" value="Porins"/>
    <property type="match status" value="1"/>
</dbReference>
<protein>
    <submittedName>
        <fullName evidence="9">TonB-dependent receptor</fullName>
    </submittedName>
</protein>
<dbReference type="InterPro" id="IPR039426">
    <property type="entry name" value="TonB-dep_rcpt-like"/>
</dbReference>
<keyword evidence="7" id="KW-0732">Signal</keyword>
<feature type="signal peptide" evidence="7">
    <location>
        <begin position="1"/>
        <end position="27"/>
    </location>
</feature>
<name>A0ABT1ZQN1_9BURK</name>
<evidence type="ECO:0000313" key="10">
    <source>
        <dbReference type="Proteomes" id="UP001204151"/>
    </source>
</evidence>
<dbReference type="EMBL" id="JANUGW010000007">
    <property type="protein sequence ID" value="MCS0582221.1"/>
    <property type="molecule type" value="Genomic_DNA"/>
</dbReference>
<proteinExistence type="predicted"/>
<keyword evidence="6" id="KW-0998">Cell outer membrane</keyword>
<dbReference type="PANTHER" id="PTHR30069:SF46">
    <property type="entry name" value="OAR PROTEIN"/>
    <property type="match status" value="1"/>
</dbReference>
<evidence type="ECO:0000256" key="7">
    <source>
        <dbReference type="SAM" id="SignalP"/>
    </source>
</evidence>
<dbReference type="Gene3D" id="2.40.170.20">
    <property type="entry name" value="TonB-dependent receptor, beta-barrel domain"/>
    <property type="match status" value="1"/>
</dbReference>
<comment type="caution">
    <text evidence="9">The sequence shown here is derived from an EMBL/GenBank/DDBJ whole genome shotgun (WGS) entry which is preliminary data.</text>
</comment>
<keyword evidence="4" id="KW-0812">Transmembrane</keyword>
<keyword evidence="10" id="KW-1185">Reference proteome</keyword>
<sequence length="1137" mass="122993">MIYQKRIQLTKLALALSIALAGAPALAQNTTSAVGGRITSADGRPAAGASVQIVHTESGSVSNVVTDAEGRYVARGLRTGGPYTIIITKDGVTEKREGIYLQLAETATVDATVGAPMQTVTIAGSRARSEIFNRTNMGAGTAISNTQLQIQASVNRNLQDYARADPRVSQTDKERGELSVAGQNSRYNSITIDGVNVNDTFGLEANGSPTTRQPISIEAIQSTQVNVANYDVTQKGYTGGNINAVTKSGTNQWKGGVYYVYRDDRLAGQRYNSANNTYSDPVPFKETTKGVWASGPLVEDKLFLYALSEETNSSRSAPDFGPVGSSNGTTVAITPAEIAAVQDIMKTRYGVNAGNLAQGGGNFVSREQMLKVDWNISDNHRANVRYQRTTQAEPQYSTFSATGLSLDSAYWSQGKQIETTVAQLFSDWTPTFATEIKASTRNYDSVPTNNSTLPSIGVQFTGAVPAGTPSGVTTGSRTLFLGTDNSRQFNVLRTRTQDYYTGANWTLGDHEIKFGADYQKNKIYNAFLQNVYGNYTFGCDNNLTYSFGSINCTTASQAQVEAAVLENLRTGRYTSYTLQVAAPGLTLNDAVAQFNMTNTGLFLQDTWKFNRQLTLNYGFRVDEVGVGGQPIANPKVAQAAVLNPNARQTGGFGYNNQQTIDGTKLFQPRFGFNYNFDTPRRMQVRGGFGLFQGAAMSVWLANPYQNTGMTTQQITCSATATTKCPAVAGTATGAFSTDVNNQPKLGGSTPPVASVDLLDPNVKQPSVWKANLAFETELPWYGLVASAEVLYAHTKDAIFFQNLNLGQPTKIGQDGRQLFWNANGLSQNCWSVGNNTVSTTKGCTNTNKSLSNSAFGNVIKVTNTDKGENRVSTLALSYPMTKGLGWSIAASHTYATEVSNLTSSTSGSNYGARSALNPNDNVAANSAYLVKNRINALVNFEKAFFGTYKTRFGVFYEGRTGKPYSWTFKNDANGDGTSSNDLMYIPKAFGSGEVVFAGDTATNHAAEQRFWDIVNANKSLRQAAGGVVARYGDFSPWTNSFDLRLGQEIPGMFKRNKASISFDILNFGNLLNKKWGHINEAPFFSAGGQTRGFVDYAGLDANGHYVYAVRSTVDPLQIRQVKGESQWSAQVTVKYEF</sequence>
<keyword evidence="2" id="KW-0813">Transport</keyword>
<dbReference type="SUPFAM" id="SSF49464">
    <property type="entry name" value="Carboxypeptidase regulatory domain-like"/>
    <property type="match status" value="1"/>
</dbReference>
<dbReference type="Proteomes" id="UP001204151">
    <property type="component" value="Unassembled WGS sequence"/>
</dbReference>